<gene>
    <name evidence="1" type="ORF">OBE_10115</name>
</gene>
<reference evidence="1" key="1">
    <citation type="journal article" date="2013" name="Environ. Microbiol.">
        <title>Microbiota from the distal guts of lean and obese adolescents exhibit partial functional redundancy besides clear differences in community structure.</title>
        <authorList>
            <person name="Ferrer M."/>
            <person name="Ruiz A."/>
            <person name="Lanza F."/>
            <person name="Haange S.B."/>
            <person name="Oberbach A."/>
            <person name="Till H."/>
            <person name="Bargiela R."/>
            <person name="Campoy C."/>
            <person name="Segura M.T."/>
            <person name="Richter M."/>
            <person name="von Bergen M."/>
            <person name="Seifert J."/>
            <person name="Suarez A."/>
        </authorList>
    </citation>
    <scope>NUCLEOTIDE SEQUENCE</scope>
</reference>
<comment type="caution">
    <text evidence="1">The sequence shown here is derived from an EMBL/GenBank/DDBJ whole genome shotgun (WGS) entry which is preliminary data.</text>
</comment>
<dbReference type="Gene3D" id="3.90.79.10">
    <property type="entry name" value="Nucleoside Triphosphate Pyrophosphohydrolase"/>
    <property type="match status" value="1"/>
</dbReference>
<dbReference type="InterPro" id="IPR015797">
    <property type="entry name" value="NUDIX_hydrolase-like_dom_sf"/>
</dbReference>
<dbReference type="GO" id="GO:0016787">
    <property type="term" value="F:hydrolase activity"/>
    <property type="evidence" value="ECO:0007669"/>
    <property type="project" value="UniProtKB-KW"/>
</dbReference>
<organism evidence="1">
    <name type="scientific">human gut metagenome</name>
    <dbReference type="NCBI Taxonomy" id="408170"/>
    <lineage>
        <taxon>unclassified sequences</taxon>
        <taxon>metagenomes</taxon>
        <taxon>organismal metagenomes</taxon>
    </lineage>
</organism>
<accession>K1SWJ6</accession>
<keyword evidence="1" id="KW-0378">Hydrolase</keyword>
<protein>
    <submittedName>
        <fullName evidence="1">Protein containing NUDIX hydrolase, core domain protein</fullName>
    </submittedName>
</protein>
<proteinExistence type="predicted"/>
<sequence>MDEWLKTRNLPLHFISVAGLVYKGDEVLLIKSKRRGWEIPGGVVEQG</sequence>
<dbReference type="EMBL" id="AJWZ01006973">
    <property type="protein sequence ID" value="EKC58235.1"/>
    <property type="molecule type" value="Genomic_DNA"/>
</dbReference>
<feature type="non-terminal residue" evidence="1">
    <location>
        <position position="47"/>
    </location>
</feature>
<dbReference type="SUPFAM" id="SSF55811">
    <property type="entry name" value="Nudix"/>
    <property type="match status" value="1"/>
</dbReference>
<dbReference type="AlphaFoldDB" id="K1SWJ6"/>
<name>K1SWJ6_9ZZZZ</name>
<evidence type="ECO:0000313" key="1">
    <source>
        <dbReference type="EMBL" id="EKC58235.1"/>
    </source>
</evidence>